<dbReference type="GO" id="GO:0015937">
    <property type="term" value="P:coenzyme A biosynthetic process"/>
    <property type="evidence" value="ECO:0007669"/>
    <property type="project" value="UniProtKB-UniRule"/>
</dbReference>
<reference evidence="17" key="1">
    <citation type="journal article" date="2020" name="mSystems">
        <title>Genome- and Community-Level Interaction Insights into Carbon Utilization and Element Cycling Functions of Hydrothermarchaeota in Hydrothermal Sediment.</title>
        <authorList>
            <person name="Zhou Z."/>
            <person name="Liu Y."/>
            <person name="Xu W."/>
            <person name="Pan J."/>
            <person name="Luo Z.H."/>
            <person name="Li M."/>
        </authorList>
    </citation>
    <scope>NUCLEOTIDE SEQUENCE [LARGE SCALE GENOMIC DNA]</scope>
    <source>
        <strain evidence="17">SpSt-508</strain>
    </source>
</reference>
<accession>A0A7C4QU77</accession>
<comment type="subunit">
    <text evidence="5 16">Homodimer.</text>
</comment>
<comment type="cofactor">
    <cofactor evidence="16">
        <name>NH4(+)</name>
        <dbReference type="ChEBI" id="CHEBI:28938"/>
    </cofactor>
    <cofactor evidence="16">
        <name>K(+)</name>
        <dbReference type="ChEBI" id="CHEBI:29103"/>
    </cofactor>
    <text evidence="16">A monovalent cation. Ammonium or potassium.</text>
</comment>
<evidence type="ECO:0000256" key="4">
    <source>
        <dbReference type="ARBA" id="ARBA00005225"/>
    </source>
</evidence>
<evidence type="ECO:0000256" key="13">
    <source>
        <dbReference type="ARBA" id="ARBA00022993"/>
    </source>
</evidence>
<dbReference type="InterPro" id="IPR043129">
    <property type="entry name" value="ATPase_NBD"/>
</dbReference>
<evidence type="ECO:0000256" key="9">
    <source>
        <dbReference type="ARBA" id="ARBA00022741"/>
    </source>
</evidence>
<dbReference type="PANTHER" id="PTHR34265:SF1">
    <property type="entry name" value="TYPE III PANTOTHENATE KINASE"/>
    <property type="match status" value="1"/>
</dbReference>
<feature type="binding site" evidence="16">
    <location>
        <begin position="114"/>
        <end position="117"/>
    </location>
    <ligand>
        <name>substrate</name>
    </ligand>
</feature>
<comment type="pathway">
    <text evidence="4 16">Cofactor biosynthesis; coenzyme A biosynthesis; CoA from (R)-pantothenate: step 1/5.</text>
</comment>
<keyword evidence="11 16" id="KW-0067">ATP-binding</keyword>
<comment type="cofactor">
    <cofactor evidence="2">
        <name>K(+)</name>
        <dbReference type="ChEBI" id="CHEBI:29103"/>
    </cofactor>
</comment>
<feature type="binding site" evidence="16">
    <location>
        <begin position="15"/>
        <end position="22"/>
    </location>
    <ligand>
        <name>ATP</name>
        <dbReference type="ChEBI" id="CHEBI:30616"/>
    </ligand>
</feature>
<dbReference type="EC" id="2.7.1.33" evidence="6 16"/>
<keyword evidence="16" id="KW-0479">Metal-binding</keyword>
<dbReference type="UniPathway" id="UPA00241">
    <property type="reaction ID" value="UER00352"/>
</dbReference>
<evidence type="ECO:0000256" key="8">
    <source>
        <dbReference type="ARBA" id="ARBA00022679"/>
    </source>
</evidence>
<dbReference type="SUPFAM" id="SSF53067">
    <property type="entry name" value="Actin-like ATPase domain"/>
    <property type="match status" value="2"/>
</dbReference>
<dbReference type="PANTHER" id="PTHR34265">
    <property type="entry name" value="TYPE III PANTOTHENATE KINASE"/>
    <property type="match status" value="1"/>
</dbReference>
<evidence type="ECO:0000256" key="14">
    <source>
        <dbReference type="ARBA" id="ARBA00038036"/>
    </source>
</evidence>
<comment type="caution">
    <text evidence="17">The sequence shown here is derived from an EMBL/GenBank/DDBJ whole genome shotgun (WGS) entry which is preliminary data.</text>
</comment>
<keyword evidence="10 16" id="KW-0418">Kinase</keyword>
<dbReference type="InterPro" id="IPR004619">
    <property type="entry name" value="Type_III_PanK"/>
</dbReference>
<dbReference type="CDD" id="cd24015">
    <property type="entry name" value="ASKHA_NBD_PanK-III"/>
    <property type="match status" value="1"/>
</dbReference>
<dbReference type="HAMAP" id="MF_01274">
    <property type="entry name" value="Pantothen_kinase_3"/>
    <property type="match status" value="1"/>
</dbReference>
<name>A0A7C4QU77_9PLAN</name>
<dbReference type="GO" id="GO:0046872">
    <property type="term" value="F:metal ion binding"/>
    <property type="evidence" value="ECO:0007669"/>
    <property type="project" value="UniProtKB-KW"/>
</dbReference>
<feature type="binding site" evidence="16">
    <location>
        <position position="197"/>
    </location>
    <ligand>
        <name>substrate</name>
    </ligand>
</feature>
<evidence type="ECO:0000256" key="5">
    <source>
        <dbReference type="ARBA" id="ARBA00011738"/>
    </source>
</evidence>
<dbReference type="EMBL" id="DSVQ01000009">
    <property type="protein sequence ID" value="HGT38510.1"/>
    <property type="molecule type" value="Genomic_DNA"/>
</dbReference>
<evidence type="ECO:0000256" key="16">
    <source>
        <dbReference type="HAMAP-Rule" id="MF_01274"/>
    </source>
</evidence>
<keyword evidence="7 16" id="KW-0963">Cytoplasm</keyword>
<evidence type="ECO:0000256" key="10">
    <source>
        <dbReference type="ARBA" id="ARBA00022777"/>
    </source>
</evidence>
<keyword evidence="8 16" id="KW-0808">Transferase</keyword>
<comment type="similarity">
    <text evidence="14 16">Belongs to the type III pantothenate kinase family.</text>
</comment>
<proteinExistence type="inferred from homology"/>
<dbReference type="Gene3D" id="3.30.420.40">
    <property type="match status" value="2"/>
</dbReference>
<dbReference type="GO" id="GO:0005524">
    <property type="term" value="F:ATP binding"/>
    <property type="evidence" value="ECO:0007669"/>
    <property type="project" value="UniProtKB-UniRule"/>
</dbReference>
<evidence type="ECO:0000256" key="3">
    <source>
        <dbReference type="ARBA" id="ARBA00004496"/>
    </source>
</evidence>
<comment type="caution">
    <text evidence="16">Lacks conserved residue(s) required for the propagation of feature annotation.</text>
</comment>
<protein>
    <recommendedName>
        <fullName evidence="15 16">Type III pantothenate kinase</fullName>
        <ecNumber evidence="6 16">2.7.1.33</ecNumber>
    </recommendedName>
    <alternativeName>
        <fullName evidence="16">PanK-III</fullName>
    </alternativeName>
    <alternativeName>
        <fullName evidence="16">Pantothenic acid kinase</fullName>
    </alternativeName>
</protein>
<evidence type="ECO:0000256" key="6">
    <source>
        <dbReference type="ARBA" id="ARBA00012102"/>
    </source>
</evidence>
<evidence type="ECO:0000256" key="12">
    <source>
        <dbReference type="ARBA" id="ARBA00022958"/>
    </source>
</evidence>
<comment type="catalytic activity">
    <reaction evidence="1 16">
        <text>(R)-pantothenate + ATP = (R)-4'-phosphopantothenate + ADP + H(+)</text>
        <dbReference type="Rhea" id="RHEA:16373"/>
        <dbReference type="ChEBI" id="CHEBI:10986"/>
        <dbReference type="ChEBI" id="CHEBI:15378"/>
        <dbReference type="ChEBI" id="CHEBI:29032"/>
        <dbReference type="ChEBI" id="CHEBI:30616"/>
        <dbReference type="ChEBI" id="CHEBI:456216"/>
        <dbReference type="EC" id="2.7.1.33"/>
    </reaction>
</comment>
<evidence type="ECO:0000256" key="7">
    <source>
        <dbReference type="ARBA" id="ARBA00022490"/>
    </source>
</evidence>
<evidence type="ECO:0000256" key="15">
    <source>
        <dbReference type="ARBA" id="ARBA00040883"/>
    </source>
</evidence>
<organism evidence="17">
    <name type="scientific">Schlesneria paludicola</name>
    <dbReference type="NCBI Taxonomy" id="360056"/>
    <lineage>
        <taxon>Bacteria</taxon>
        <taxon>Pseudomonadati</taxon>
        <taxon>Planctomycetota</taxon>
        <taxon>Planctomycetia</taxon>
        <taxon>Planctomycetales</taxon>
        <taxon>Planctomycetaceae</taxon>
        <taxon>Schlesneria</taxon>
    </lineage>
</organism>
<keyword evidence="12 16" id="KW-0630">Potassium</keyword>
<dbReference type="AlphaFoldDB" id="A0A7C4QU77"/>
<evidence type="ECO:0000256" key="11">
    <source>
        <dbReference type="ARBA" id="ARBA00022840"/>
    </source>
</evidence>
<comment type="function">
    <text evidence="16">Catalyzes the phosphorylation of pantothenate (Pan), the first step in CoA biosynthesis.</text>
</comment>
<feature type="active site" description="Proton acceptor" evidence="16">
    <location>
        <position position="116"/>
    </location>
</feature>
<evidence type="ECO:0000256" key="1">
    <source>
        <dbReference type="ARBA" id="ARBA00001206"/>
    </source>
</evidence>
<gene>
    <name evidence="16" type="primary">coaX</name>
    <name evidence="17" type="ORF">ENS64_04505</name>
</gene>
<feature type="binding site" evidence="16">
    <location>
        <position position="138"/>
    </location>
    <ligand>
        <name>K(+)</name>
        <dbReference type="ChEBI" id="CHEBI:29103"/>
    </ligand>
</feature>
<sequence length="283" mass="30170">MSTVSDAPPAVLAADVGNSRIKYGWFAPAKQGPPPWPECREFTVTPLEAPVPVEQLRRWQSGGKGWLILAGSNPRVVERVAREWEAASRQRAWVLRQRSALPLTIAVESPETVGLDRLLNAVAVNVLRPRERAAIVVDSGTATTVDLITAEGAFAGGAILPGLALSAQALHHYTALLPLLSLADLGPDLPAPLGRNTRGALRSGIYWGQVGAIRELIGAFCTAQGLPSPWGASAALSPWLLFTGGGAPWLSVQFPGVRQIPSLALHGLVLTAWSQPALFEEWR</sequence>
<evidence type="ECO:0000256" key="2">
    <source>
        <dbReference type="ARBA" id="ARBA00001958"/>
    </source>
</evidence>
<dbReference type="GO" id="GO:0005737">
    <property type="term" value="C:cytoplasm"/>
    <property type="evidence" value="ECO:0007669"/>
    <property type="project" value="UniProtKB-SubCell"/>
</dbReference>
<comment type="subcellular location">
    <subcellularLocation>
        <location evidence="3 16">Cytoplasm</location>
    </subcellularLocation>
</comment>
<keyword evidence="13 16" id="KW-0173">Coenzyme A biosynthesis</keyword>
<keyword evidence="9 16" id="KW-0547">Nucleotide-binding</keyword>
<dbReference type="NCBIfam" id="TIGR00671">
    <property type="entry name" value="baf"/>
    <property type="match status" value="1"/>
</dbReference>
<dbReference type="Pfam" id="PF03309">
    <property type="entry name" value="Pan_kinase"/>
    <property type="match status" value="1"/>
</dbReference>
<dbReference type="GO" id="GO:0004594">
    <property type="term" value="F:pantothenate kinase activity"/>
    <property type="evidence" value="ECO:0007669"/>
    <property type="project" value="UniProtKB-UniRule"/>
</dbReference>
<feature type="binding site" evidence="16">
    <location>
        <position position="141"/>
    </location>
    <ligand>
        <name>ATP</name>
        <dbReference type="ChEBI" id="CHEBI:30616"/>
    </ligand>
</feature>
<evidence type="ECO:0000313" key="17">
    <source>
        <dbReference type="EMBL" id="HGT38510.1"/>
    </source>
</evidence>